<dbReference type="PANTHER" id="PTHR38846">
    <property type="entry name" value="C3H1-TYPE DOMAIN-CONTAINING PROTEIN"/>
    <property type="match status" value="1"/>
</dbReference>
<organism evidence="1 2">
    <name type="scientific">Sporothrix curviconia</name>
    <dbReference type="NCBI Taxonomy" id="1260050"/>
    <lineage>
        <taxon>Eukaryota</taxon>
        <taxon>Fungi</taxon>
        <taxon>Dikarya</taxon>
        <taxon>Ascomycota</taxon>
        <taxon>Pezizomycotina</taxon>
        <taxon>Sordariomycetes</taxon>
        <taxon>Sordariomycetidae</taxon>
        <taxon>Ophiostomatales</taxon>
        <taxon>Ophiostomataceae</taxon>
        <taxon>Sporothrix</taxon>
    </lineage>
</organism>
<dbReference type="PANTHER" id="PTHR38846:SF1">
    <property type="entry name" value="C3H1-TYPE DOMAIN-CONTAINING PROTEIN"/>
    <property type="match status" value="1"/>
</dbReference>
<keyword evidence="2" id="KW-1185">Reference proteome</keyword>
<sequence>MAKKSKQKAMQRWEKYYSEDGLDRWQQMAIKKVYVNIRDFLEAVAGNEEVPRHTSFSKLLNYTHNNRRYYSLRKIAPGSPLAALLRELGR</sequence>
<dbReference type="EMBL" id="CAWUHB010000022">
    <property type="protein sequence ID" value="CAK7221424.1"/>
    <property type="molecule type" value="Genomic_DNA"/>
</dbReference>
<protein>
    <submittedName>
        <fullName evidence="1">Uncharacterized protein</fullName>
    </submittedName>
</protein>
<name>A0ABP0BP46_9PEZI</name>
<gene>
    <name evidence="1" type="ORF">SCUCBS95973_004495</name>
</gene>
<dbReference type="Proteomes" id="UP001642405">
    <property type="component" value="Unassembled WGS sequence"/>
</dbReference>
<evidence type="ECO:0000313" key="2">
    <source>
        <dbReference type="Proteomes" id="UP001642405"/>
    </source>
</evidence>
<reference evidence="1 2" key="1">
    <citation type="submission" date="2024-01" db="EMBL/GenBank/DDBJ databases">
        <authorList>
            <person name="Allen C."/>
            <person name="Tagirdzhanova G."/>
        </authorList>
    </citation>
    <scope>NUCLEOTIDE SEQUENCE [LARGE SCALE GENOMIC DNA]</scope>
</reference>
<evidence type="ECO:0000313" key="1">
    <source>
        <dbReference type="EMBL" id="CAK7221424.1"/>
    </source>
</evidence>
<proteinExistence type="predicted"/>
<accession>A0ABP0BP46</accession>
<comment type="caution">
    <text evidence="1">The sequence shown here is derived from an EMBL/GenBank/DDBJ whole genome shotgun (WGS) entry which is preliminary data.</text>
</comment>